<protein>
    <submittedName>
        <fullName evidence="1">Unnamed protein product</fullName>
    </submittedName>
</protein>
<name>A0ACB5SUX3_AMBMO</name>
<sequence length="198" mass="21696">MENVKYGFDGDMNSTPGVFCIIGGFLLKCYQDGFKDNNCLFEVVELPSERRQKPPSEDSALPGSGDSWGSATEVNKLVGKFYVNASPIDSIEEEYDIEEGFAADDFDEELGDGSDAGAVDFDIKNGISAHVGVGSRCQFTGLVISSSDFTRTFRRNGVYQPRTEYVKVRILDIDVLSNLFGSSGSIPTDVDNYLTNYI</sequence>
<gene>
    <name evidence="1" type="ORF">Amon02_000152700</name>
</gene>
<reference evidence="1" key="1">
    <citation type="submission" date="2023-04" db="EMBL/GenBank/DDBJ databases">
        <title>Ambrosiozyma monospora NBRC 10751.</title>
        <authorList>
            <person name="Ichikawa N."/>
            <person name="Sato H."/>
            <person name="Tonouchi N."/>
        </authorList>
    </citation>
    <scope>NUCLEOTIDE SEQUENCE</scope>
    <source>
        <strain evidence="1">NBRC 10751</strain>
    </source>
</reference>
<comment type="caution">
    <text evidence="1">The sequence shown here is derived from an EMBL/GenBank/DDBJ whole genome shotgun (WGS) entry which is preliminary data.</text>
</comment>
<organism evidence="1 2">
    <name type="scientific">Ambrosiozyma monospora</name>
    <name type="common">Yeast</name>
    <name type="synonym">Endomycopsis monosporus</name>
    <dbReference type="NCBI Taxonomy" id="43982"/>
    <lineage>
        <taxon>Eukaryota</taxon>
        <taxon>Fungi</taxon>
        <taxon>Dikarya</taxon>
        <taxon>Ascomycota</taxon>
        <taxon>Saccharomycotina</taxon>
        <taxon>Pichiomycetes</taxon>
        <taxon>Pichiales</taxon>
        <taxon>Pichiaceae</taxon>
        <taxon>Ambrosiozyma</taxon>
    </lineage>
</organism>
<evidence type="ECO:0000313" key="1">
    <source>
        <dbReference type="EMBL" id="GME73770.1"/>
    </source>
</evidence>
<dbReference type="Proteomes" id="UP001165064">
    <property type="component" value="Unassembled WGS sequence"/>
</dbReference>
<keyword evidence="2" id="KW-1185">Reference proteome</keyword>
<accession>A0ACB5SUX3</accession>
<dbReference type="EMBL" id="BSXS01000753">
    <property type="protein sequence ID" value="GME73770.1"/>
    <property type="molecule type" value="Genomic_DNA"/>
</dbReference>
<proteinExistence type="predicted"/>
<evidence type="ECO:0000313" key="2">
    <source>
        <dbReference type="Proteomes" id="UP001165064"/>
    </source>
</evidence>